<gene>
    <name evidence="8" type="ORF">CSQ87_07685</name>
</gene>
<evidence type="ECO:0000313" key="8">
    <source>
        <dbReference type="EMBL" id="PJM74820.1"/>
    </source>
</evidence>
<evidence type="ECO:0000256" key="1">
    <source>
        <dbReference type="ARBA" id="ARBA00007074"/>
    </source>
</evidence>
<dbReference type="SUPFAM" id="SSF54001">
    <property type="entry name" value="Cysteine proteinases"/>
    <property type="match status" value="1"/>
</dbReference>
<dbReference type="RefSeq" id="WP_100513299.1">
    <property type="nucleotide sequence ID" value="NZ_PEBK01000007.1"/>
</dbReference>
<evidence type="ECO:0000256" key="5">
    <source>
        <dbReference type="SAM" id="MobiDB-lite"/>
    </source>
</evidence>
<feature type="region of interest" description="Disordered" evidence="5">
    <location>
        <begin position="102"/>
        <end position="144"/>
    </location>
</feature>
<dbReference type="PROSITE" id="PS51935">
    <property type="entry name" value="NLPC_P60"/>
    <property type="match status" value="1"/>
</dbReference>
<dbReference type="InterPro" id="IPR038765">
    <property type="entry name" value="Papain-like_cys_pep_sf"/>
</dbReference>
<dbReference type="AlphaFoldDB" id="A0A2M9HDD0"/>
<accession>A0A2M9HDD0</accession>
<reference evidence="8 9" key="1">
    <citation type="submission" date="2017-10" db="EMBL/GenBank/DDBJ databases">
        <title>Draft genome sequences of strains TRE 1, TRE 9, TRE H and TRI 7, isolated from tamarins, belonging to four potential novel Bifidobacterium species.</title>
        <authorList>
            <person name="Mattarelli P."/>
            <person name="Modesto M."/>
            <person name="Puglisi E."/>
            <person name="Morelli L."/>
            <person name="Spezio C."/>
            <person name="Bonetti A."/>
            <person name="Sandri C."/>
        </authorList>
    </citation>
    <scope>NUCLEOTIDE SEQUENCE [LARGE SCALE GENOMIC DNA]</scope>
    <source>
        <strain evidence="9">TRI7</strain>
    </source>
</reference>
<evidence type="ECO:0000256" key="3">
    <source>
        <dbReference type="ARBA" id="ARBA00022801"/>
    </source>
</evidence>
<dbReference type="Proteomes" id="UP000231451">
    <property type="component" value="Unassembled WGS sequence"/>
</dbReference>
<comment type="similarity">
    <text evidence="1">Belongs to the peptidase C40 family.</text>
</comment>
<dbReference type="GO" id="GO:0006508">
    <property type="term" value="P:proteolysis"/>
    <property type="evidence" value="ECO:0007669"/>
    <property type="project" value="UniProtKB-KW"/>
</dbReference>
<organism evidence="8 9">
    <name type="scientific">Bifidobacterium simiarum</name>
    <dbReference type="NCBI Taxonomy" id="2045441"/>
    <lineage>
        <taxon>Bacteria</taxon>
        <taxon>Bacillati</taxon>
        <taxon>Actinomycetota</taxon>
        <taxon>Actinomycetes</taxon>
        <taxon>Bifidobacteriales</taxon>
        <taxon>Bifidobacteriaceae</taxon>
        <taxon>Bifidobacterium</taxon>
    </lineage>
</organism>
<dbReference type="Gene3D" id="3.90.1720.10">
    <property type="entry name" value="endopeptidase domain like (from Nostoc punctiforme)"/>
    <property type="match status" value="1"/>
</dbReference>
<keyword evidence="4" id="KW-0788">Thiol protease</keyword>
<dbReference type="Pfam" id="PF00877">
    <property type="entry name" value="NLPC_P60"/>
    <property type="match status" value="1"/>
</dbReference>
<sequence>MTLTKPVSIIAAAAAVVSLSAFVAPAAMADDAAVVTSSRSFKGQESRTTALLKESTSTSVKDTTKYGGIESLNVPKTKSKAEKDAEAAAKAAAEAAQQAAQEAAQQAAQQQATSSYASRSQSRSAATGTGTGTTSSSNSAAASSSSAAAVTDTAASTTPASGTATAVVETALQYQGAPYVYGGSTPSGWDCSGFLMYVFAKFGVSLPHSSGAQAAVGTPVASLADAKPGDILANSTHSAIYVGDGMIMNALNPSRGTQLTPVSWGFPGGNYAIRRVL</sequence>
<evidence type="ECO:0000256" key="2">
    <source>
        <dbReference type="ARBA" id="ARBA00022670"/>
    </source>
</evidence>
<dbReference type="InterPro" id="IPR000064">
    <property type="entry name" value="NLP_P60_dom"/>
</dbReference>
<evidence type="ECO:0000313" key="9">
    <source>
        <dbReference type="Proteomes" id="UP000231451"/>
    </source>
</evidence>
<dbReference type="EMBL" id="PEBK01000007">
    <property type="protein sequence ID" value="PJM74820.1"/>
    <property type="molecule type" value="Genomic_DNA"/>
</dbReference>
<keyword evidence="3" id="KW-0378">Hydrolase</keyword>
<dbReference type="GO" id="GO:0008234">
    <property type="term" value="F:cysteine-type peptidase activity"/>
    <property type="evidence" value="ECO:0007669"/>
    <property type="project" value="UniProtKB-KW"/>
</dbReference>
<dbReference type="PANTHER" id="PTHR47053:SF1">
    <property type="entry name" value="MUREIN DD-ENDOPEPTIDASE MEPH-RELATED"/>
    <property type="match status" value="1"/>
</dbReference>
<name>A0A2M9HDD0_9BIFI</name>
<keyword evidence="6" id="KW-0732">Signal</keyword>
<keyword evidence="2" id="KW-0645">Protease</keyword>
<evidence type="ECO:0000259" key="7">
    <source>
        <dbReference type="PROSITE" id="PS51935"/>
    </source>
</evidence>
<feature type="chain" id="PRO_5014793004" evidence="6">
    <location>
        <begin position="30"/>
        <end position="277"/>
    </location>
</feature>
<dbReference type="PANTHER" id="PTHR47053">
    <property type="entry name" value="MUREIN DD-ENDOPEPTIDASE MEPH-RELATED"/>
    <property type="match status" value="1"/>
</dbReference>
<keyword evidence="9" id="KW-1185">Reference proteome</keyword>
<evidence type="ECO:0000256" key="4">
    <source>
        <dbReference type="ARBA" id="ARBA00022807"/>
    </source>
</evidence>
<protein>
    <submittedName>
        <fullName evidence="8">Peptidase P60</fullName>
    </submittedName>
</protein>
<feature type="signal peptide" evidence="6">
    <location>
        <begin position="1"/>
        <end position="29"/>
    </location>
</feature>
<feature type="domain" description="NlpC/P60" evidence="7">
    <location>
        <begin position="161"/>
        <end position="277"/>
    </location>
</feature>
<comment type="caution">
    <text evidence="8">The sequence shown here is derived from an EMBL/GenBank/DDBJ whole genome shotgun (WGS) entry which is preliminary data.</text>
</comment>
<dbReference type="OrthoDB" id="9815778at2"/>
<proteinExistence type="inferred from homology"/>
<dbReference type="InterPro" id="IPR051202">
    <property type="entry name" value="Peptidase_C40"/>
</dbReference>
<evidence type="ECO:0000256" key="6">
    <source>
        <dbReference type="SAM" id="SignalP"/>
    </source>
</evidence>